<dbReference type="InterPro" id="IPR011250">
    <property type="entry name" value="OMP/PagP_B-barrel"/>
</dbReference>
<accession>A0A1Y6CKH9</accession>
<organism evidence="1 2">
    <name type="scientific">Pseudobacteriovorax antillogorgiicola</name>
    <dbReference type="NCBI Taxonomy" id="1513793"/>
    <lineage>
        <taxon>Bacteria</taxon>
        <taxon>Pseudomonadati</taxon>
        <taxon>Bdellovibrionota</taxon>
        <taxon>Oligoflexia</taxon>
        <taxon>Oligoflexales</taxon>
        <taxon>Pseudobacteriovoracaceae</taxon>
        <taxon>Pseudobacteriovorax</taxon>
    </lineage>
</organism>
<dbReference type="SUPFAM" id="SSF56925">
    <property type="entry name" value="OMPA-like"/>
    <property type="match status" value="1"/>
</dbReference>
<dbReference type="EMBL" id="FWZT01000027">
    <property type="protein sequence ID" value="SMF72928.1"/>
    <property type="molecule type" value="Genomic_DNA"/>
</dbReference>
<gene>
    <name evidence="1" type="ORF">SAMN06296036_12746</name>
</gene>
<evidence type="ECO:0008006" key="3">
    <source>
        <dbReference type="Google" id="ProtNLM"/>
    </source>
</evidence>
<dbReference type="STRING" id="1513793.SAMN06296036_12746"/>
<keyword evidence="2" id="KW-1185">Reference proteome</keyword>
<evidence type="ECO:0000313" key="1">
    <source>
        <dbReference type="EMBL" id="SMF72928.1"/>
    </source>
</evidence>
<dbReference type="Proteomes" id="UP000192907">
    <property type="component" value="Unassembled WGS sequence"/>
</dbReference>
<sequence>MNSMIIMFLFLIMSQNSFGSISIGLSGATSTSNYSLETQKSSIISGNISLAIASFLRIGLTHRRSFVEKSGLRKEATDTSTLYYEFEDNTDIVTNSIDLTAILYHGRVSPFVFGGVARRDYFTEVRYPGSTTKFRETLKAVPNYGLGIAIHLNRHFRLKITQTYTPGVRVDLVDGQEVKEDVNDTYTQIGVNYAL</sequence>
<reference evidence="2" key="1">
    <citation type="submission" date="2017-04" db="EMBL/GenBank/DDBJ databases">
        <authorList>
            <person name="Varghese N."/>
            <person name="Submissions S."/>
        </authorList>
    </citation>
    <scope>NUCLEOTIDE SEQUENCE [LARGE SCALE GENOMIC DNA]</scope>
    <source>
        <strain evidence="2">RKEM611</strain>
    </source>
</reference>
<proteinExistence type="predicted"/>
<dbReference type="AlphaFoldDB" id="A0A1Y6CKH9"/>
<evidence type="ECO:0000313" key="2">
    <source>
        <dbReference type="Proteomes" id="UP000192907"/>
    </source>
</evidence>
<name>A0A1Y6CKH9_9BACT</name>
<protein>
    <recommendedName>
        <fullName evidence="3">Outer membrane protein beta-barrel domain-containing protein</fullName>
    </recommendedName>
</protein>